<dbReference type="EMBL" id="DTFF01000059">
    <property type="protein sequence ID" value="HGI88074.1"/>
    <property type="molecule type" value="Genomic_DNA"/>
</dbReference>
<dbReference type="Gene3D" id="3.40.50.1010">
    <property type="entry name" value="5'-nuclease"/>
    <property type="match status" value="1"/>
</dbReference>
<gene>
    <name evidence="2" type="ORF">ENV14_06790</name>
</gene>
<dbReference type="SUPFAM" id="SSF88723">
    <property type="entry name" value="PIN domain-like"/>
    <property type="match status" value="1"/>
</dbReference>
<dbReference type="InterPro" id="IPR029060">
    <property type="entry name" value="PIN-like_dom_sf"/>
</dbReference>
<evidence type="ECO:0000256" key="1">
    <source>
        <dbReference type="ARBA" id="ARBA00022842"/>
    </source>
</evidence>
<dbReference type="AlphaFoldDB" id="A0A7C4BCN1"/>
<dbReference type="PANTHER" id="PTHR35901:SF1">
    <property type="entry name" value="EXONUCLEASE VAPC9"/>
    <property type="match status" value="1"/>
</dbReference>
<dbReference type="CDD" id="cd09873">
    <property type="entry name" value="PIN_Pae0151-like"/>
    <property type="match status" value="1"/>
</dbReference>
<dbReference type="PANTHER" id="PTHR35901">
    <property type="entry name" value="RIBONUCLEASE VAPC3"/>
    <property type="match status" value="1"/>
</dbReference>
<organism evidence="2">
    <name type="scientific">Ignisphaera aggregans</name>
    <dbReference type="NCBI Taxonomy" id="334771"/>
    <lineage>
        <taxon>Archaea</taxon>
        <taxon>Thermoproteota</taxon>
        <taxon>Thermoprotei</taxon>
        <taxon>Desulfurococcales</taxon>
        <taxon>Desulfurococcaceae</taxon>
        <taxon>Ignisphaera</taxon>
    </lineage>
</organism>
<protein>
    <submittedName>
        <fullName evidence="2">PIN domain-containing protein</fullName>
    </submittedName>
</protein>
<evidence type="ECO:0000313" key="2">
    <source>
        <dbReference type="EMBL" id="HGI88074.1"/>
    </source>
</evidence>
<name>A0A7C4BCN1_9CREN</name>
<sequence>MESTRFLLDASAIYSLLTGLGHRVLDFVDMFSVLDLTVYEVGNAIWKNYMRGRIANIGVVVEFFEEFLSMLKRFSIGNEIEEVLRIAIENNLTFYDSAYLYTARKNQLKLVTEDQELLRFPETLNVKTLLKELAKKST</sequence>
<keyword evidence="1" id="KW-0460">Magnesium</keyword>
<comment type="caution">
    <text evidence="2">The sequence shown here is derived from an EMBL/GenBank/DDBJ whole genome shotgun (WGS) entry which is preliminary data.</text>
</comment>
<accession>A0A7C4BCN1</accession>
<reference evidence="2" key="1">
    <citation type="journal article" date="2020" name="mSystems">
        <title>Genome- and Community-Level Interaction Insights into Carbon Utilization and Element Cycling Functions of Hydrothermarchaeota in Hydrothermal Sediment.</title>
        <authorList>
            <person name="Zhou Z."/>
            <person name="Liu Y."/>
            <person name="Xu W."/>
            <person name="Pan J."/>
            <person name="Luo Z.H."/>
            <person name="Li M."/>
        </authorList>
    </citation>
    <scope>NUCLEOTIDE SEQUENCE [LARGE SCALE GENOMIC DNA]</scope>
    <source>
        <strain evidence="2">SpSt-732</strain>
    </source>
</reference>
<proteinExistence type="predicted"/>
<dbReference type="InterPro" id="IPR051619">
    <property type="entry name" value="TypeII_TA_RNase_PINc/VapC"/>
</dbReference>
<dbReference type="InterPro" id="IPR044153">
    <property type="entry name" value="PIN_Pae0151-like"/>
</dbReference>